<feature type="compositionally biased region" description="Pro residues" evidence="1">
    <location>
        <begin position="841"/>
        <end position="850"/>
    </location>
</feature>
<organism evidence="2 3">
    <name type="scientific">Tuber borchii</name>
    <name type="common">White truffle</name>
    <dbReference type="NCBI Taxonomy" id="42251"/>
    <lineage>
        <taxon>Eukaryota</taxon>
        <taxon>Fungi</taxon>
        <taxon>Dikarya</taxon>
        <taxon>Ascomycota</taxon>
        <taxon>Pezizomycotina</taxon>
        <taxon>Pezizomycetes</taxon>
        <taxon>Pezizales</taxon>
        <taxon>Tuberaceae</taxon>
        <taxon>Tuber</taxon>
    </lineage>
</organism>
<dbReference type="Proteomes" id="UP000244722">
    <property type="component" value="Unassembled WGS sequence"/>
</dbReference>
<name>A0A2T7A6C7_TUBBO</name>
<feature type="compositionally biased region" description="Polar residues" evidence="1">
    <location>
        <begin position="514"/>
        <end position="524"/>
    </location>
</feature>
<evidence type="ECO:0000256" key="1">
    <source>
        <dbReference type="SAM" id="MobiDB-lite"/>
    </source>
</evidence>
<comment type="caution">
    <text evidence="2">The sequence shown here is derived from an EMBL/GenBank/DDBJ whole genome shotgun (WGS) entry which is preliminary data.</text>
</comment>
<feature type="compositionally biased region" description="Pro residues" evidence="1">
    <location>
        <begin position="265"/>
        <end position="276"/>
    </location>
</feature>
<feature type="compositionally biased region" description="Polar residues" evidence="1">
    <location>
        <begin position="481"/>
        <end position="494"/>
    </location>
</feature>
<feature type="region of interest" description="Disordered" evidence="1">
    <location>
        <begin position="361"/>
        <end position="399"/>
    </location>
</feature>
<gene>
    <name evidence="2" type="ORF">B9Z19DRAFT_158129</name>
</gene>
<dbReference type="EMBL" id="NESQ01000015">
    <property type="protein sequence ID" value="PUU83270.1"/>
    <property type="molecule type" value="Genomic_DNA"/>
</dbReference>
<dbReference type="AlphaFoldDB" id="A0A2T7A6C7"/>
<feature type="compositionally biased region" description="Polar residues" evidence="1">
    <location>
        <begin position="279"/>
        <end position="296"/>
    </location>
</feature>
<dbReference type="STRING" id="42251.A0A2T7A6C7"/>
<feature type="region of interest" description="Disordered" evidence="1">
    <location>
        <begin position="831"/>
        <end position="853"/>
    </location>
</feature>
<feature type="compositionally biased region" description="Acidic residues" evidence="1">
    <location>
        <begin position="362"/>
        <end position="373"/>
    </location>
</feature>
<reference evidence="2 3" key="1">
    <citation type="submission" date="2017-04" db="EMBL/GenBank/DDBJ databases">
        <title>Draft genome sequence of Tuber borchii Vittad., a whitish edible truffle.</title>
        <authorList>
            <consortium name="DOE Joint Genome Institute"/>
            <person name="Murat C."/>
            <person name="Kuo A."/>
            <person name="Barry K.W."/>
            <person name="Clum A."/>
            <person name="Dockter R.B."/>
            <person name="Fauchery L."/>
            <person name="Iotti M."/>
            <person name="Kohler A."/>
            <person name="Labutti K."/>
            <person name="Lindquist E.A."/>
            <person name="Lipzen A."/>
            <person name="Ohm R.A."/>
            <person name="Wang M."/>
            <person name="Grigoriev I.V."/>
            <person name="Zambonelli A."/>
            <person name="Martin F.M."/>
        </authorList>
    </citation>
    <scope>NUCLEOTIDE SEQUENCE [LARGE SCALE GENOMIC DNA]</scope>
    <source>
        <strain evidence="2 3">Tbo3840</strain>
    </source>
</reference>
<accession>A0A2T7A6C7</accession>
<dbReference type="OrthoDB" id="5376127at2759"/>
<evidence type="ECO:0000313" key="2">
    <source>
        <dbReference type="EMBL" id="PUU83270.1"/>
    </source>
</evidence>
<feature type="compositionally biased region" description="Polar residues" evidence="1">
    <location>
        <begin position="541"/>
        <end position="551"/>
    </location>
</feature>
<feature type="compositionally biased region" description="Basic and acidic residues" evidence="1">
    <location>
        <begin position="637"/>
        <end position="651"/>
    </location>
</feature>
<feature type="compositionally biased region" description="Low complexity" evidence="1">
    <location>
        <begin position="444"/>
        <end position="455"/>
    </location>
</feature>
<evidence type="ECO:0000313" key="3">
    <source>
        <dbReference type="Proteomes" id="UP000244722"/>
    </source>
</evidence>
<feature type="compositionally biased region" description="Basic and acidic residues" evidence="1">
    <location>
        <begin position="526"/>
        <end position="536"/>
    </location>
</feature>
<feature type="region of interest" description="Disordered" evidence="1">
    <location>
        <begin position="262"/>
        <end position="311"/>
    </location>
</feature>
<sequence>MATAPAPVKEPKAQWTTNDATKYDWTSELRKDVSIVRPTKNLTLAQLSVTVTKKPASLEQLKKRQCDLRDTAKTYSRTMVNLNRERASQALKDLKSDKDCFLKTPFYQQVQGRLEKKVEGRISELERALDFKKGNASKVLKADQWAAREAFEANFVELCERTIQRFLREGLELSELWAVKDPYLNEHVLRRCKLDHIDQVTMTDLIESFITREGRDRSVLDQPQTVTRSNQGLYDRKVLETTAERHRRAFSAIILRELKGVEMPPVSPPPIRPPEPTQWDVSMSNGESTAGDNSPSDAEVTPPDNEGNSNELTWASGLQFVLDSQINQNDPAQFSRSRRVTTREGLAMEALIQFRNGITEFPQEDEPSADDVEYTSQQDLSDGGDEPEPGPPVKIPPRRSLFSLHAGGVCSDLGPKTSVLQTKTLPPKSSMETSSAPHRSNTGSLSPLSAPPSYSGFAPPGKDVCNPPPPVTINPAGEPQVAQNGFLVNSNTTCDVHDKTGNTLAPTDRHIKTPTPSKHSASSTKRLRDGTRKENLDPLYNTDNPQNTVNNLPALPKPALTEGPRPTAEGEITTGHVNPLREFSASDSGPFAGNAPPPNGDSSGGRPNGAGRKLHTPSATSKADGRRLPHPPSKTTRRQDVTANEEKRRDTVNTNYPKVGPSARHIRDKSGTRPPPSLTEYSQPVIKSPAAPKTYKGTHADSNAAVVNSPTSPRGSRNINNSSQASWPNKRTQGDVFHNIPQDLFPPDAISAARIQQKAAENSARAAANSLSSSGYPHIVPRPPSKITPMNYPNYGSSNGGSSVNIPNFIPRSYPANRGAAVPQPYEYTAPNSSIARDARPPQPSQPSHPPLGLTWDTRIPALSRLQRSFNHLGTVTMIGPRRSLLTTGPTSLTDHFPGSRRPLLRITVTT</sequence>
<feature type="region of interest" description="Disordered" evidence="1">
    <location>
        <begin position="413"/>
        <end position="733"/>
    </location>
</feature>
<feature type="compositionally biased region" description="Polar residues" evidence="1">
    <location>
        <begin position="430"/>
        <end position="443"/>
    </location>
</feature>
<protein>
    <submittedName>
        <fullName evidence="2">Uncharacterized protein</fullName>
    </submittedName>
</protein>
<keyword evidence="3" id="KW-1185">Reference proteome</keyword>
<feature type="compositionally biased region" description="Polar residues" evidence="1">
    <location>
        <begin position="705"/>
        <end position="731"/>
    </location>
</feature>
<proteinExistence type="predicted"/>